<dbReference type="AlphaFoldDB" id="E8T4L6"/>
<evidence type="ECO:0008006" key="3">
    <source>
        <dbReference type="Google" id="ProtNLM"/>
    </source>
</evidence>
<keyword evidence="2" id="KW-1185">Reference proteome</keyword>
<accession>E8T4L6</accession>
<protein>
    <recommendedName>
        <fullName evidence="3">Type II secretion system protein GspN</fullName>
    </recommendedName>
</protein>
<dbReference type="eggNOG" id="ENOG50343WY">
    <property type="taxonomic scope" value="Bacteria"/>
</dbReference>
<sequence>MRKLGYLVLFLVLTAVALYFTFPFDRLVGYEACKRGLSFSSVEVKRLPPEVVFRSVCFGSLPVCFERLSVGPRGTHRFRFYAEACGGSVGGELTYPVGKVEFKAFGLKLGRCGGDLKGKLSGEGSLELKGGKLVGGSGELLFSNLEVSNLKFGLFSFETLRLGRVTVKYRVEGVNRVKLTVTGSGPDALLRASGYLNVNPVNPASSYLNAKVHVTAESGDLKGKSFTFTLRGTLKDLEVL</sequence>
<proteinExistence type="predicted"/>
<dbReference type="STRING" id="648996.Theam_1513"/>
<evidence type="ECO:0000313" key="2">
    <source>
        <dbReference type="Proteomes" id="UP000006362"/>
    </source>
</evidence>
<dbReference type="OrthoDB" id="9852862at2"/>
<evidence type="ECO:0000313" key="1">
    <source>
        <dbReference type="EMBL" id="ADU97474.1"/>
    </source>
</evidence>
<dbReference type="KEGG" id="tam:Theam_1513"/>
<gene>
    <name evidence="1" type="ordered locus">Theam_1513</name>
</gene>
<dbReference type="EMBL" id="CP002444">
    <property type="protein sequence ID" value="ADU97474.1"/>
    <property type="molecule type" value="Genomic_DNA"/>
</dbReference>
<organism evidence="1 2">
    <name type="scientific">Thermovibrio ammonificans (strain DSM 15698 / JCM 12110 / HB-1)</name>
    <dbReference type="NCBI Taxonomy" id="648996"/>
    <lineage>
        <taxon>Bacteria</taxon>
        <taxon>Pseudomonadati</taxon>
        <taxon>Aquificota</taxon>
        <taxon>Aquificia</taxon>
        <taxon>Desulfurobacteriales</taxon>
        <taxon>Desulfurobacteriaceae</taxon>
        <taxon>Thermovibrio</taxon>
    </lineage>
</organism>
<reference evidence="1" key="1">
    <citation type="submission" date="2011-01" db="EMBL/GenBank/DDBJ databases">
        <title>Complete sequence of chromosome of Thermovibrio ammonificans HB-1.</title>
        <authorList>
            <consortium name="US DOE Joint Genome Institute"/>
            <person name="Lucas S."/>
            <person name="Copeland A."/>
            <person name="Lapidus A."/>
            <person name="Cheng J.-F."/>
            <person name="Goodwin L."/>
            <person name="Pitluck S."/>
            <person name="Davenport K."/>
            <person name="Detter J.C."/>
            <person name="Han C."/>
            <person name="Tapia R."/>
            <person name="Land M."/>
            <person name="Hauser L."/>
            <person name="Kyrpides N."/>
            <person name="Ivanova N."/>
            <person name="Ovchinnikova G."/>
            <person name="Vetriani C."/>
            <person name="Woyke T."/>
        </authorList>
    </citation>
    <scope>NUCLEOTIDE SEQUENCE [LARGE SCALE GENOMIC DNA]</scope>
    <source>
        <strain evidence="1">HB-1</strain>
    </source>
</reference>
<name>E8T4L6_THEA1</name>
<dbReference type="RefSeq" id="WP_013538260.1">
    <property type="nucleotide sequence ID" value="NC_014926.1"/>
</dbReference>
<dbReference type="HOGENOM" id="CLU_1155949_0_0_0"/>
<dbReference type="Proteomes" id="UP000006362">
    <property type="component" value="Chromosome"/>
</dbReference>